<accession>A0A3A4A2B5</accession>
<keyword evidence="1" id="KW-0723">Serine/threonine-protein kinase</keyword>
<sequence>MDAFQLLQGNLVARTAEVDPEEVAGVLIRQFPALEREVTNARAFISGLLGQAHPHHDDAVLLTSEIATNAIRYARPDATSFSISAQTTETSTLIAITDAGGTTIPLICKPADQDPGGRGLFMLDTLATTWGFIRTPTSTGIWFTLKISSEAEA</sequence>
<keyword evidence="4" id="KW-1185">Reference proteome</keyword>
<dbReference type="Proteomes" id="UP000265768">
    <property type="component" value="Unassembled WGS sequence"/>
</dbReference>
<feature type="domain" description="Histidine kinase/HSP90-like ATPase" evidence="2">
    <location>
        <begin position="31"/>
        <end position="144"/>
    </location>
</feature>
<dbReference type="InterPro" id="IPR050267">
    <property type="entry name" value="Anti-sigma-factor_SerPK"/>
</dbReference>
<dbReference type="SUPFAM" id="SSF55874">
    <property type="entry name" value="ATPase domain of HSP90 chaperone/DNA topoisomerase II/histidine kinase"/>
    <property type="match status" value="1"/>
</dbReference>
<evidence type="ECO:0000313" key="4">
    <source>
        <dbReference type="Proteomes" id="UP000265768"/>
    </source>
</evidence>
<proteinExistence type="predicted"/>
<protein>
    <submittedName>
        <fullName evidence="3">ATP-binding protein</fullName>
    </submittedName>
</protein>
<keyword evidence="1" id="KW-0808">Transferase</keyword>
<reference evidence="3 4" key="1">
    <citation type="submission" date="2018-09" db="EMBL/GenBank/DDBJ databases">
        <title>YIM 75507 draft genome.</title>
        <authorList>
            <person name="Tang S."/>
            <person name="Feng Y."/>
        </authorList>
    </citation>
    <scope>NUCLEOTIDE SEQUENCE [LARGE SCALE GENOMIC DNA]</scope>
    <source>
        <strain evidence="3 4">YIM 75507</strain>
    </source>
</reference>
<gene>
    <name evidence="3" type="ORF">D5H75_38675</name>
</gene>
<dbReference type="GO" id="GO:0004674">
    <property type="term" value="F:protein serine/threonine kinase activity"/>
    <property type="evidence" value="ECO:0007669"/>
    <property type="project" value="UniProtKB-KW"/>
</dbReference>
<keyword evidence="3" id="KW-0067">ATP-binding</keyword>
<dbReference type="InterPro" id="IPR003594">
    <property type="entry name" value="HATPase_dom"/>
</dbReference>
<dbReference type="Gene3D" id="3.30.565.10">
    <property type="entry name" value="Histidine kinase-like ATPase, C-terminal domain"/>
    <property type="match status" value="1"/>
</dbReference>
<evidence type="ECO:0000313" key="3">
    <source>
        <dbReference type="EMBL" id="RJL20789.1"/>
    </source>
</evidence>
<dbReference type="PANTHER" id="PTHR35526">
    <property type="entry name" value="ANTI-SIGMA-F FACTOR RSBW-RELATED"/>
    <property type="match status" value="1"/>
</dbReference>
<keyword evidence="1" id="KW-0418">Kinase</keyword>
<evidence type="ECO:0000256" key="1">
    <source>
        <dbReference type="ARBA" id="ARBA00022527"/>
    </source>
</evidence>
<dbReference type="RefSeq" id="WP_119931601.1">
    <property type="nucleotide sequence ID" value="NZ_QZEY01000028.1"/>
</dbReference>
<dbReference type="PANTHER" id="PTHR35526:SF3">
    <property type="entry name" value="ANTI-SIGMA-F FACTOR RSBW"/>
    <property type="match status" value="1"/>
</dbReference>
<dbReference type="OrthoDB" id="4284922at2"/>
<dbReference type="EMBL" id="QZEY01000028">
    <property type="protein sequence ID" value="RJL20789.1"/>
    <property type="molecule type" value="Genomic_DNA"/>
</dbReference>
<dbReference type="InterPro" id="IPR036890">
    <property type="entry name" value="HATPase_C_sf"/>
</dbReference>
<dbReference type="GO" id="GO:0005524">
    <property type="term" value="F:ATP binding"/>
    <property type="evidence" value="ECO:0007669"/>
    <property type="project" value="UniProtKB-KW"/>
</dbReference>
<comment type="caution">
    <text evidence="3">The sequence shown here is derived from an EMBL/GenBank/DDBJ whole genome shotgun (WGS) entry which is preliminary data.</text>
</comment>
<keyword evidence="3" id="KW-0547">Nucleotide-binding</keyword>
<dbReference type="AlphaFoldDB" id="A0A3A4A2B5"/>
<evidence type="ECO:0000259" key="2">
    <source>
        <dbReference type="Pfam" id="PF13581"/>
    </source>
</evidence>
<organism evidence="3 4">
    <name type="scientific">Bailinhaonella thermotolerans</name>
    <dbReference type="NCBI Taxonomy" id="1070861"/>
    <lineage>
        <taxon>Bacteria</taxon>
        <taxon>Bacillati</taxon>
        <taxon>Actinomycetota</taxon>
        <taxon>Actinomycetes</taxon>
        <taxon>Streptosporangiales</taxon>
        <taxon>Streptosporangiaceae</taxon>
        <taxon>Bailinhaonella</taxon>
    </lineage>
</organism>
<name>A0A3A4A2B5_9ACTN</name>
<dbReference type="Pfam" id="PF13581">
    <property type="entry name" value="HATPase_c_2"/>
    <property type="match status" value="1"/>
</dbReference>
<dbReference type="CDD" id="cd16936">
    <property type="entry name" value="HATPase_RsbW-like"/>
    <property type="match status" value="1"/>
</dbReference>